<keyword evidence="2" id="KW-0067">ATP-binding</keyword>
<dbReference type="Gene3D" id="3.40.50.300">
    <property type="entry name" value="P-loop containing nucleotide triphosphate hydrolases"/>
    <property type="match status" value="2"/>
</dbReference>
<dbReference type="Pfam" id="PF06745">
    <property type="entry name" value="ATPase"/>
    <property type="match status" value="1"/>
</dbReference>
<dbReference type="InterPro" id="IPR010624">
    <property type="entry name" value="KaiC_dom"/>
</dbReference>
<evidence type="ECO:0000256" key="3">
    <source>
        <dbReference type="SAM" id="MobiDB-lite"/>
    </source>
</evidence>
<comment type="caution">
    <text evidence="5">The sequence shown here is derived from an EMBL/GenBank/DDBJ whole genome shotgun (WGS) entry which is preliminary data.</text>
</comment>
<accession>A0A5N5U6T8</accession>
<evidence type="ECO:0000256" key="2">
    <source>
        <dbReference type="ARBA" id="ARBA00022840"/>
    </source>
</evidence>
<name>A0A5N5U6T8_9EURY</name>
<dbReference type="RefSeq" id="WP_152120675.1">
    <property type="nucleotide sequence ID" value="NZ_QJOW01000004.1"/>
</dbReference>
<proteinExistence type="predicted"/>
<dbReference type="Proteomes" id="UP000326302">
    <property type="component" value="Unassembled WGS sequence"/>
</dbReference>
<dbReference type="EMBL" id="QJOW01000004">
    <property type="protein sequence ID" value="KAB7514346.1"/>
    <property type="molecule type" value="Genomic_DNA"/>
</dbReference>
<dbReference type="PRINTS" id="PR01874">
    <property type="entry name" value="DNAREPAIRADA"/>
</dbReference>
<gene>
    <name evidence="5" type="ORF">DMP03_10790</name>
</gene>
<dbReference type="InterPro" id="IPR014774">
    <property type="entry name" value="KaiC-like_dom"/>
</dbReference>
<dbReference type="GO" id="GO:0005524">
    <property type="term" value="F:ATP binding"/>
    <property type="evidence" value="ECO:0007669"/>
    <property type="project" value="UniProtKB-KW"/>
</dbReference>
<reference evidence="5 6" key="1">
    <citation type="submission" date="2019-10" db="EMBL/GenBank/DDBJ databases">
        <title>Unraveling microbial dark matter from salterns through culturing: the case of the genus Halosegnis.</title>
        <authorList>
            <person name="Duran-Viseras A."/>
            <person name="Andrei A.-S."/>
            <person name="Vera-Gargallo B."/>
            <person name="Ghai R."/>
            <person name="Sanchez-Porro C."/>
            <person name="Ventosa A."/>
        </authorList>
    </citation>
    <scope>NUCLEOTIDE SEQUENCE [LARGE SCALE GENOMIC DNA]</scope>
    <source>
        <strain evidence="5 6">F17-44</strain>
    </source>
</reference>
<sequence>MTGHTSVSSGSRVLDGMLDGGYPANRSTLLTGGPGSGKSTLSMQFLQAGLDAGEECLYVSTEQTIDELQQSFADFEFELEHENLAVASIHASAGKTIESGEEELTLQTLAADEEGDEMLGEGYNLPFTAEYVREYLGRFGPVDRVVLDSVSGLSVIANDAQRFRRSVLDLIRFFSEDFGATSLFTAEQGTDKTTEALEFTTHGVIELAQRPVEDDPHNFLRITKMRGIDYDRREMEVEFGPDGLRLAPERRSQPPALKDHAHTPIGIDGLDALTGGGLVRGAGVLLEHDGRANLNVFFSALLRHGLETDEKVILVPAIELRGSRTQQLLSGHGYDVEAFLDSGQLAVVDLVGTWDGSRSCVFTPEHDPETVTDLLKRLHDETDGTTYSLVNGNAIVHTLGHEAARRVRYFEEAQLLDPESALLEVLNPNTVPDEVAAFYRDSVEQVLDTWIDDAGRQYLALRKSPCGFVGTTSLVEYIEEPPYVRVQHPPQTRENPYAEENPYVSGDHDDHH</sequence>
<keyword evidence="1" id="KW-0547">Nucleotide-binding</keyword>
<organism evidence="5 6">
    <name type="scientific">Halosegnis rubeus</name>
    <dbReference type="NCBI Taxonomy" id="2212850"/>
    <lineage>
        <taxon>Archaea</taxon>
        <taxon>Methanobacteriati</taxon>
        <taxon>Methanobacteriota</taxon>
        <taxon>Stenosarchaea group</taxon>
        <taxon>Halobacteria</taxon>
        <taxon>Halobacteriales</taxon>
        <taxon>Natronomonadaceae</taxon>
        <taxon>Halosegnis</taxon>
    </lineage>
</organism>
<evidence type="ECO:0000313" key="6">
    <source>
        <dbReference type="Proteomes" id="UP000326302"/>
    </source>
</evidence>
<evidence type="ECO:0000313" key="5">
    <source>
        <dbReference type="EMBL" id="KAB7514346.1"/>
    </source>
</evidence>
<dbReference type="PROSITE" id="PS51146">
    <property type="entry name" value="KAIC"/>
    <property type="match status" value="1"/>
</dbReference>
<feature type="domain" description="KaiC" evidence="4">
    <location>
        <begin position="5"/>
        <end position="260"/>
    </location>
</feature>
<dbReference type="SUPFAM" id="SSF52540">
    <property type="entry name" value="P-loop containing nucleoside triphosphate hydrolases"/>
    <property type="match status" value="1"/>
</dbReference>
<dbReference type="PANTHER" id="PTHR43637">
    <property type="entry name" value="UPF0273 PROTEIN TM_0370"/>
    <property type="match status" value="1"/>
</dbReference>
<protein>
    <recommendedName>
        <fullName evidence="4">KaiC domain-containing protein</fullName>
    </recommendedName>
</protein>
<dbReference type="InterPro" id="IPR027417">
    <property type="entry name" value="P-loop_NTPase"/>
</dbReference>
<dbReference type="AlphaFoldDB" id="A0A5N5U6T8"/>
<feature type="region of interest" description="Disordered" evidence="3">
    <location>
        <begin position="487"/>
        <end position="512"/>
    </location>
</feature>
<evidence type="ECO:0000256" key="1">
    <source>
        <dbReference type="ARBA" id="ARBA00022741"/>
    </source>
</evidence>
<evidence type="ECO:0000259" key="4">
    <source>
        <dbReference type="PROSITE" id="PS51146"/>
    </source>
</evidence>
<dbReference type="OrthoDB" id="49590at2157"/>